<organism evidence="3 4">
    <name type="scientific">Xylaria arbuscula</name>
    <dbReference type="NCBI Taxonomy" id="114810"/>
    <lineage>
        <taxon>Eukaryota</taxon>
        <taxon>Fungi</taxon>
        <taxon>Dikarya</taxon>
        <taxon>Ascomycota</taxon>
        <taxon>Pezizomycotina</taxon>
        <taxon>Sordariomycetes</taxon>
        <taxon>Xylariomycetidae</taxon>
        <taxon>Xylariales</taxon>
        <taxon>Xylariaceae</taxon>
        <taxon>Xylaria</taxon>
    </lineage>
</organism>
<gene>
    <name evidence="3" type="ORF">NPX13_g549</name>
</gene>
<reference evidence="3" key="1">
    <citation type="submission" date="2022-07" db="EMBL/GenBank/DDBJ databases">
        <title>Genome Sequence of Xylaria arbuscula.</title>
        <authorList>
            <person name="Buettner E."/>
        </authorList>
    </citation>
    <scope>NUCLEOTIDE SEQUENCE</scope>
    <source>
        <strain evidence="3">VT107</strain>
    </source>
</reference>
<sequence length="941" mass="105270">MAESPRSISNSLQQLIAHIRGGCLMESLMSSRVMKSFLLKSKQLISVFHISDREVERNPPSENLPPLRNPPAENLPPPRDSADRLIPAQDLAQNPADSFVPHGDPPSNYTPHQDPLTTSEENEVAKVRSTLLRLRSNNEELQRELGDVCHVVVGMLQDLCQRDNRFLYLQEAMTEFLDGDLGLRDRLSRRNQHIDSALAADGGDGKRAIFMKLEFLIQNKSIPEKDLNARFDFQLAAFEILSSVIYEILDVFNFDITVEESTVKHEISAYLGLLHRVYNRTKDSEPNPREPATHASEFSSQFNSKFTYQSKLDPATDQIRVVELSPGSEDDNIECRLRVHSIKEDGIPEALSYVWGKEVSQEPILVDLQPFSVTKNLLESLRGLRHPINSRTIWIDAICINQGDYKERNHQVRLMRNIYSQAEKTIIYLTKSDVHFKLKQGEQLAPLPTAFGGFTMNEFDLTTILHEFERYSIDSPWSEKQLALYLMLVRCIQHMLSHAWWERIWTLQEGALPESPPIVYYQGYSCTLQTVQSAFNIVKQVAQWSSSEKRRITHASLDNPSRIPDPRTNEVLDVLQLTVSQGLGFIGQPLLFRLRQSSKQEAGVATGFLSELLNGTGGYRATDPRDKIYALESLLPRCIGKLMRIDYSEDYKTIFTYATARSINTLRTYHIAALCSLLIESNTPRSHENYAETIGETASHPSWVLDFSYCDAGEYTNAIATYATDVVTLDGFLMHNGRKIADSLGGTLNPMFATPSTLFCHGMNIDGIHEAGVIGNGNISDLIVAVISLVVQIKQRLENLQASSPTGVEAQGDIDLDATSSLMAFFCLYLTTDAFPEGEGEDFFATRLKETAGKTYFITENGLVGIATAPVRQGDSLCLLDGVPVYFVLRPVPDSTAEGQGQDNNGSEAAQRHRIVARAAVKGVDLATLRATSPNCRFQIV</sequence>
<feature type="compositionally biased region" description="Pro residues" evidence="1">
    <location>
        <begin position="67"/>
        <end position="79"/>
    </location>
</feature>
<evidence type="ECO:0000259" key="2">
    <source>
        <dbReference type="Pfam" id="PF06985"/>
    </source>
</evidence>
<keyword evidence="4" id="KW-1185">Reference proteome</keyword>
<dbReference type="EMBL" id="JANPWZ010000036">
    <property type="protein sequence ID" value="KAJ3580016.1"/>
    <property type="molecule type" value="Genomic_DNA"/>
</dbReference>
<name>A0A9W8TSE0_9PEZI</name>
<dbReference type="Proteomes" id="UP001148614">
    <property type="component" value="Unassembled WGS sequence"/>
</dbReference>
<dbReference type="Pfam" id="PF06985">
    <property type="entry name" value="HET"/>
    <property type="match status" value="1"/>
</dbReference>
<feature type="region of interest" description="Disordered" evidence="1">
    <location>
        <begin position="55"/>
        <end position="121"/>
    </location>
</feature>
<dbReference type="PANTHER" id="PTHR24148:SF82">
    <property type="entry name" value="HETEROKARYON INCOMPATIBILITY DOMAIN-CONTAINING PROTEIN"/>
    <property type="match status" value="1"/>
</dbReference>
<accession>A0A9W8TSE0</accession>
<comment type="caution">
    <text evidence="3">The sequence shown here is derived from an EMBL/GenBank/DDBJ whole genome shotgun (WGS) entry which is preliminary data.</text>
</comment>
<feature type="domain" description="Heterokaryon incompatibility" evidence="2">
    <location>
        <begin position="349"/>
        <end position="509"/>
    </location>
</feature>
<evidence type="ECO:0000313" key="4">
    <source>
        <dbReference type="Proteomes" id="UP001148614"/>
    </source>
</evidence>
<evidence type="ECO:0000313" key="3">
    <source>
        <dbReference type="EMBL" id="KAJ3580016.1"/>
    </source>
</evidence>
<evidence type="ECO:0000256" key="1">
    <source>
        <dbReference type="SAM" id="MobiDB-lite"/>
    </source>
</evidence>
<protein>
    <recommendedName>
        <fullName evidence="2">Heterokaryon incompatibility domain-containing protein</fullName>
    </recommendedName>
</protein>
<proteinExistence type="predicted"/>
<dbReference type="AlphaFoldDB" id="A0A9W8TSE0"/>
<dbReference type="VEuPathDB" id="FungiDB:F4678DRAFT_443413"/>
<dbReference type="InterPro" id="IPR010730">
    <property type="entry name" value="HET"/>
</dbReference>
<dbReference type="PANTHER" id="PTHR24148">
    <property type="entry name" value="ANKYRIN REPEAT DOMAIN-CONTAINING PROTEIN 39 HOMOLOG-RELATED"/>
    <property type="match status" value="1"/>
</dbReference>
<feature type="compositionally biased region" description="Polar residues" evidence="1">
    <location>
        <begin position="107"/>
        <end position="119"/>
    </location>
</feature>
<dbReference type="InterPro" id="IPR052895">
    <property type="entry name" value="HetReg/Transcr_Mod"/>
</dbReference>